<evidence type="ECO:0000256" key="3">
    <source>
        <dbReference type="ARBA" id="ARBA00022989"/>
    </source>
</evidence>
<dbReference type="Pfam" id="PF04142">
    <property type="entry name" value="Nuc_sug_transp"/>
    <property type="match status" value="1"/>
</dbReference>
<accession>A0AB34IGN7</accession>
<comment type="subcellular location">
    <subcellularLocation>
        <location evidence="1">Membrane</location>
        <topology evidence="1">Multi-pass membrane protein</topology>
    </subcellularLocation>
</comment>
<dbReference type="PIRSF" id="PIRSF005799">
    <property type="entry name" value="UDP-gal_transpt"/>
    <property type="match status" value="1"/>
</dbReference>
<reference evidence="7 8" key="1">
    <citation type="journal article" date="2024" name="Science">
        <title>Giant polyketide synthase enzymes in the biosynthesis of giant marine polyether toxins.</title>
        <authorList>
            <person name="Fallon T.R."/>
            <person name="Shende V.V."/>
            <person name="Wierzbicki I.H."/>
            <person name="Pendleton A.L."/>
            <person name="Watervoot N.F."/>
            <person name="Auber R.P."/>
            <person name="Gonzalez D.J."/>
            <person name="Wisecaver J.H."/>
            <person name="Moore B.S."/>
        </authorList>
    </citation>
    <scope>NUCLEOTIDE SEQUENCE [LARGE SCALE GENOMIC DNA]</scope>
    <source>
        <strain evidence="7 8">12B1</strain>
    </source>
</reference>
<dbReference type="InterPro" id="IPR037185">
    <property type="entry name" value="EmrE-like"/>
</dbReference>
<protein>
    <recommendedName>
        <fullName evidence="9">UDP-galactose transporter</fullName>
    </recommendedName>
</protein>
<feature type="transmembrane region" description="Helical" evidence="6">
    <location>
        <begin position="245"/>
        <end position="264"/>
    </location>
</feature>
<keyword evidence="8" id="KW-1185">Reference proteome</keyword>
<feature type="transmembrane region" description="Helical" evidence="6">
    <location>
        <begin position="111"/>
        <end position="132"/>
    </location>
</feature>
<name>A0AB34IGN7_PRYPA</name>
<gene>
    <name evidence="7" type="ORF">AB1Y20_011517</name>
</gene>
<evidence type="ECO:0000256" key="6">
    <source>
        <dbReference type="SAM" id="Phobius"/>
    </source>
</evidence>
<dbReference type="InterPro" id="IPR007271">
    <property type="entry name" value="Nuc_sug_transpt"/>
</dbReference>
<evidence type="ECO:0000256" key="1">
    <source>
        <dbReference type="ARBA" id="ARBA00004141"/>
    </source>
</evidence>
<dbReference type="SUPFAM" id="SSF103481">
    <property type="entry name" value="Multidrug resistance efflux transporter EmrE"/>
    <property type="match status" value="1"/>
</dbReference>
<dbReference type="GO" id="GO:0015165">
    <property type="term" value="F:pyrimidine nucleotide-sugar transmembrane transporter activity"/>
    <property type="evidence" value="ECO:0007669"/>
    <property type="project" value="InterPro"/>
</dbReference>
<keyword evidence="3 6" id="KW-1133">Transmembrane helix</keyword>
<feature type="transmembrane region" description="Helical" evidence="6">
    <location>
        <begin position="37"/>
        <end position="55"/>
    </location>
</feature>
<feature type="transmembrane region" description="Helical" evidence="6">
    <location>
        <begin position="284"/>
        <end position="305"/>
    </location>
</feature>
<keyword evidence="2 6" id="KW-0812">Transmembrane</keyword>
<feature type="compositionally biased region" description="Polar residues" evidence="5">
    <location>
        <begin position="17"/>
        <end position="26"/>
    </location>
</feature>
<feature type="transmembrane region" description="Helical" evidence="6">
    <location>
        <begin position="312"/>
        <end position="329"/>
    </location>
</feature>
<dbReference type="NCBIfam" id="TIGR00803">
    <property type="entry name" value="nst"/>
    <property type="match status" value="1"/>
</dbReference>
<feature type="transmembrane region" description="Helical" evidence="6">
    <location>
        <begin position="335"/>
        <end position="356"/>
    </location>
</feature>
<evidence type="ECO:0000313" key="8">
    <source>
        <dbReference type="Proteomes" id="UP001515480"/>
    </source>
</evidence>
<dbReference type="EMBL" id="JBGBPQ010000025">
    <property type="protein sequence ID" value="KAL1499309.1"/>
    <property type="molecule type" value="Genomic_DNA"/>
</dbReference>
<evidence type="ECO:0000256" key="5">
    <source>
        <dbReference type="SAM" id="MobiDB-lite"/>
    </source>
</evidence>
<comment type="caution">
    <text evidence="7">The sequence shown here is derived from an EMBL/GenBank/DDBJ whole genome shotgun (WGS) entry which is preliminary data.</text>
</comment>
<feature type="transmembrane region" description="Helical" evidence="6">
    <location>
        <begin position="67"/>
        <end position="90"/>
    </location>
</feature>
<proteinExistence type="predicted"/>
<dbReference type="AlphaFoldDB" id="A0AB34IGN7"/>
<dbReference type="PANTHER" id="PTHR10231">
    <property type="entry name" value="NUCLEOTIDE-SUGAR TRANSMEMBRANE TRANSPORTER"/>
    <property type="match status" value="1"/>
</dbReference>
<sequence>MLAGKGTALRSADSRESVGTPSSEHASLSRADARRRWLKWGSLATLVAQNSSLFLTLRLSRAAHDDAYAGTVAVLVIELLKLGAAFALLARQLEAGVFRTCVDLWSSRRSLIVLSVPALCYMLQQNFLFIAAESLSAPALQIIGQSKTLWTALFASTILRQKFTFMQITSFGLLFGGVVLVQQEDEKSAGLLTAGTNATSTQALQEGLKAAHVLGVTLCLAAAALSGFAGIFLEKVYIRKGSSLWALNVHLAALSLPMQLVAMVRSDGALVREHGLFAGFHYDTWAVILIQAFGGLLTGVVIKYAGNVLKGYANAIAILTTCVSSMVLFKYLPTALFMVGLVTVCISTVMYAAPPLEQCVPTGRQKVKLSESAERDSMCDATFEMNCVREDSQTSLSDRMGSPGKQQAR</sequence>
<feature type="region of interest" description="Disordered" evidence="5">
    <location>
        <begin position="1"/>
        <end position="27"/>
    </location>
</feature>
<feature type="transmembrane region" description="Helical" evidence="6">
    <location>
        <begin position="210"/>
        <end position="233"/>
    </location>
</feature>
<keyword evidence="4 6" id="KW-0472">Membrane</keyword>
<evidence type="ECO:0008006" key="9">
    <source>
        <dbReference type="Google" id="ProtNLM"/>
    </source>
</evidence>
<dbReference type="GO" id="GO:0000139">
    <property type="term" value="C:Golgi membrane"/>
    <property type="evidence" value="ECO:0007669"/>
    <property type="project" value="InterPro"/>
</dbReference>
<evidence type="ECO:0000313" key="7">
    <source>
        <dbReference type="EMBL" id="KAL1499309.1"/>
    </source>
</evidence>
<organism evidence="7 8">
    <name type="scientific">Prymnesium parvum</name>
    <name type="common">Toxic golden alga</name>
    <dbReference type="NCBI Taxonomy" id="97485"/>
    <lineage>
        <taxon>Eukaryota</taxon>
        <taxon>Haptista</taxon>
        <taxon>Haptophyta</taxon>
        <taxon>Prymnesiophyceae</taxon>
        <taxon>Prymnesiales</taxon>
        <taxon>Prymnesiaceae</taxon>
        <taxon>Prymnesium</taxon>
    </lineage>
</organism>
<evidence type="ECO:0000256" key="4">
    <source>
        <dbReference type="ARBA" id="ARBA00023136"/>
    </source>
</evidence>
<dbReference type="Proteomes" id="UP001515480">
    <property type="component" value="Unassembled WGS sequence"/>
</dbReference>
<evidence type="ECO:0000256" key="2">
    <source>
        <dbReference type="ARBA" id="ARBA00022692"/>
    </source>
</evidence>